<dbReference type="eggNOG" id="ENOG502S60G">
    <property type="taxonomic scope" value="Eukaryota"/>
</dbReference>
<feature type="compositionally biased region" description="Basic residues" evidence="1">
    <location>
        <begin position="200"/>
        <end position="212"/>
    </location>
</feature>
<dbReference type="PANTHER" id="PTHR23225">
    <property type="entry name" value="ZINC FINGER PROTEIN"/>
    <property type="match status" value="1"/>
</dbReference>
<feature type="region of interest" description="Disordered" evidence="1">
    <location>
        <begin position="281"/>
        <end position="300"/>
    </location>
</feature>
<dbReference type="KEGG" id="ani:ANIA_07580"/>
<feature type="region of interest" description="Disordered" evidence="1">
    <location>
        <begin position="320"/>
        <end position="348"/>
    </location>
</feature>
<dbReference type="GO" id="GO:0003700">
    <property type="term" value="F:DNA-binding transcription factor activity"/>
    <property type="evidence" value="ECO:0007669"/>
    <property type="project" value="InterPro"/>
</dbReference>
<dbReference type="GeneID" id="2869344"/>
<dbReference type="GO" id="GO:0006357">
    <property type="term" value="P:regulation of transcription by RNA polymerase II"/>
    <property type="evidence" value="ECO:0000318"/>
    <property type="project" value="GO_Central"/>
</dbReference>
<reference evidence="3" key="2">
    <citation type="journal article" date="2009" name="Fungal Genet. Biol.">
        <title>The 2008 update of the Aspergillus nidulans genome annotation: a community effort.</title>
        <authorList>
            <person name="Wortman J.R."/>
            <person name="Gilsenan J.M."/>
            <person name="Joardar V."/>
            <person name="Deegan J."/>
            <person name="Clutterbuck J."/>
            <person name="Andersen M.R."/>
            <person name="Archer D."/>
            <person name="Bencina M."/>
            <person name="Braus G."/>
            <person name="Coutinho P."/>
            <person name="von Dohren H."/>
            <person name="Doonan J."/>
            <person name="Driessen A.J."/>
            <person name="Durek P."/>
            <person name="Espeso E."/>
            <person name="Fekete E."/>
            <person name="Flipphi M."/>
            <person name="Estrada C.G."/>
            <person name="Geysens S."/>
            <person name="Goldman G."/>
            <person name="de Groot P.W."/>
            <person name="Hansen K."/>
            <person name="Harris S.D."/>
            <person name="Heinekamp T."/>
            <person name="Helmstaedt K."/>
            <person name="Henrissat B."/>
            <person name="Hofmann G."/>
            <person name="Homan T."/>
            <person name="Horio T."/>
            <person name="Horiuchi H."/>
            <person name="James S."/>
            <person name="Jones M."/>
            <person name="Karaffa L."/>
            <person name="Karanyi Z."/>
            <person name="Kato M."/>
            <person name="Keller N."/>
            <person name="Kelly D.E."/>
            <person name="Kiel J.A."/>
            <person name="Kim J.M."/>
            <person name="van der Klei I.J."/>
            <person name="Klis F.M."/>
            <person name="Kovalchuk A."/>
            <person name="Krasevec N."/>
            <person name="Kubicek C.P."/>
            <person name="Liu B."/>
            <person name="Maccabe A."/>
            <person name="Meyer V."/>
            <person name="Mirabito P."/>
            <person name="Miskei M."/>
            <person name="Mos M."/>
            <person name="Mullins J."/>
            <person name="Nelson D.R."/>
            <person name="Nielsen J."/>
            <person name="Oakley B.R."/>
            <person name="Osmani S.A."/>
            <person name="Pakula T."/>
            <person name="Paszewski A."/>
            <person name="Paulsen I."/>
            <person name="Pilsyk S."/>
            <person name="Pocsi I."/>
            <person name="Punt P.J."/>
            <person name="Ram A.F."/>
            <person name="Ren Q."/>
            <person name="Robellet X."/>
            <person name="Robson G."/>
            <person name="Seiboth B."/>
            <person name="van Solingen P."/>
            <person name="Specht T."/>
            <person name="Sun J."/>
            <person name="Taheri-Talesh N."/>
            <person name="Takeshita N."/>
            <person name="Ussery D."/>
            <person name="vanKuyk P.A."/>
            <person name="Visser H."/>
            <person name="van de Vondervoort P.J."/>
            <person name="de Vries R.P."/>
            <person name="Walton J."/>
            <person name="Xiang X."/>
            <person name="Xiong Y."/>
            <person name="Zeng A.P."/>
            <person name="Brandt B.W."/>
            <person name="Cornell M.J."/>
            <person name="van den Hondel C.A."/>
            <person name="Visser J."/>
            <person name="Oliver S.G."/>
            <person name="Turner G."/>
        </authorList>
    </citation>
    <scope>GENOME REANNOTATION</scope>
    <source>
        <strain evidence="3">FGSC A4 / ATCC 38163 / CBS 112.46 / NRRL 194 / M139</strain>
    </source>
</reference>
<evidence type="ECO:0000313" key="2">
    <source>
        <dbReference type="EMBL" id="CBF79668.1"/>
    </source>
</evidence>
<dbReference type="GO" id="GO:0000987">
    <property type="term" value="F:cis-regulatory region sequence-specific DNA binding"/>
    <property type="evidence" value="ECO:0000318"/>
    <property type="project" value="GO_Central"/>
</dbReference>
<dbReference type="EMBL" id="BN001304">
    <property type="protein sequence ID" value="CBF79668.1"/>
    <property type="molecule type" value="Genomic_DNA"/>
</dbReference>
<dbReference type="AlphaFoldDB" id="Q5AVV0"/>
<evidence type="ECO:0000256" key="1">
    <source>
        <dbReference type="SAM" id="MobiDB-lite"/>
    </source>
</evidence>
<feature type="compositionally biased region" description="Low complexity" evidence="1">
    <location>
        <begin position="289"/>
        <end position="300"/>
    </location>
</feature>
<dbReference type="PANTHER" id="PTHR23225:SF2">
    <property type="entry name" value="AT09679P-RELATED"/>
    <property type="match status" value="1"/>
</dbReference>
<evidence type="ECO:0000313" key="3">
    <source>
        <dbReference type="Proteomes" id="UP000000560"/>
    </source>
</evidence>
<dbReference type="RefSeq" id="XP_680849.1">
    <property type="nucleotide sequence ID" value="XM_675757.2"/>
</dbReference>
<organism evidence="2 3">
    <name type="scientific">Emericella nidulans (strain FGSC A4 / ATCC 38163 / CBS 112.46 / NRRL 194 / M139)</name>
    <name type="common">Aspergillus nidulans</name>
    <dbReference type="NCBI Taxonomy" id="227321"/>
    <lineage>
        <taxon>Eukaryota</taxon>
        <taxon>Fungi</taxon>
        <taxon>Dikarya</taxon>
        <taxon>Ascomycota</taxon>
        <taxon>Pezizomycotina</taxon>
        <taxon>Eurotiomycetes</taxon>
        <taxon>Eurotiomycetidae</taxon>
        <taxon>Eurotiales</taxon>
        <taxon>Aspergillaceae</taxon>
        <taxon>Aspergillus</taxon>
        <taxon>Aspergillus subgen. Nidulantes</taxon>
    </lineage>
</organism>
<dbReference type="GO" id="GO:0005634">
    <property type="term" value="C:nucleus"/>
    <property type="evidence" value="ECO:0000318"/>
    <property type="project" value="GO_Central"/>
</dbReference>
<dbReference type="STRING" id="227321.Q5AVV0"/>
<keyword evidence="3" id="KW-1185">Reference proteome</keyword>
<feature type="compositionally biased region" description="Low complexity" evidence="1">
    <location>
        <begin position="330"/>
        <end position="344"/>
    </location>
</feature>
<gene>
    <name evidence="2" type="ORF">ANIA_07580</name>
</gene>
<feature type="region of interest" description="Disordered" evidence="1">
    <location>
        <begin position="192"/>
        <end position="227"/>
    </location>
</feature>
<protein>
    <submittedName>
        <fullName evidence="2">C2H2 finger domain protein, putative (AFU_orthologue AFUA_2G15110)</fullName>
    </submittedName>
</protein>
<accession>C8VBR8</accession>
<dbReference type="OrthoDB" id="5388486at2759"/>
<reference evidence="3" key="1">
    <citation type="journal article" date="2005" name="Nature">
        <title>Sequencing of Aspergillus nidulans and comparative analysis with A. fumigatus and A. oryzae.</title>
        <authorList>
            <person name="Galagan J.E."/>
            <person name="Calvo S.E."/>
            <person name="Cuomo C."/>
            <person name="Ma L.J."/>
            <person name="Wortman J.R."/>
            <person name="Batzoglou S."/>
            <person name="Lee S.I."/>
            <person name="Basturkmen M."/>
            <person name="Spevak C.C."/>
            <person name="Clutterbuck J."/>
            <person name="Kapitonov V."/>
            <person name="Jurka J."/>
            <person name="Scazzocchio C."/>
            <person name="Farman M."/>
            <person name="Butler J."/>
            <person name="Purcell S."/>
            <person name="Harris S."/>
            <person name="Braus G.H."/>
            <person name="Draht O."/>
            <person name="Busch S."/>
            <person name="D'Enfert C."/>
            <person name="Bouchier C."/>
            <person name="Goldman G.H."/>
            <person name="Bell-Pedersen D."/>
            <person name="Griffiths-Jones S."/>
            <person name="Doonan J.H."/>
            <person name="Yu J."/>
            <person name="Vienken K."/>
            <person name="Pain A."/>
            <person name="Freitag M."/>
            <person name="Selker E.U."/>
            <person name="Archer D.B."/>
            <person name="Penalva M.A."/>
            <person name="Oakley B.R."/>
            <person name="Momany M."/>
            <person name="Tanaka T."/>
            <person name="Kumagai T."/>
            <person name="Asai K."/>
            <person name="Machida M."/>
            <person name="Nierman W.C."/>
            <person name="Denning D.W."/>
            <person name="Caddick M."/>
            <person name="Hynes M."/>
            <person name="Paoletti M."/>
            <person name="Fischer R."/>
            <person name="Miller B."/>
            <person name="Dyer P."/>
            <person name="Sachs M.S."/>
            <person name="Osmani S.A."/>
            <person name="Birren B.W."/>
        </authorList>
    </citation>
    <scope>NUCLEOTIDE SEQUENCE [LARGE SCALE GENOMIC DNA]</scope>
    <source>
        <strain evidence="3">FGSC A4 / ATCC 38163 / CBS 112.46 / NRRL 194 / M139</strain>
    </source>
</reference>
<name>Q5AVV0_EMENI</name>
<dbReference type="HOGENOM" id="CLU_627036_0_0_1"/>
<proteinExistence type="predicted"/>
<accession>Q5AVV0</accession>
<dbReference type="OMA" id="IQHQRRM"/>
<dbReference type="InParanoid" id="Q5AVV0"/>
<dbReference type="InterPro" id="IPR039970">
    <property type="entry name" value="TF_Grauzone"/>
</dbReference>
<sequence>MEDHYHYPGFYHYSVQDHLATAQEVEAQYYPHHIADAMAVPMSDAMIECVPIAAEATVKGAHFPPFEPMRYPPPPSAPDLGNWCPLSPFDESLRSVSPQTDCQSNCMSALSYDDSISCTSSFENSPSPSYPEMPSTLYKQESISHPEPTHATPHQNCMLLQAYTPTTHQPDENSCNFTSTAECEREALLPARRPLTGNRVQKHSSKARRKTAAKPSRAEAATTKQTSKKTTDRRFECCFARYGCESTFPSKNEWKRHVYSQHIQTGFYRCDIGRCSLNNRSPSPTGLRTPTSSFPQTPSTPLTLLVNDFNRKDLFIQHQRRMHSPWSANSSTQKSSRKASSASQSEKDSFEESLEAVVKRCWHQLREPPTLSHCGFCDMEFCGVNAWKERMEHVARHYEKRDPGPEKEDLPLREWAEKNGIVSCVNGEWKLVSLWRK</sequence>
<dbReference type="Proteomes" id="UP000000560">
    <property type="component" value="Chromosome IV"/>
</dbReference>